<evidence type="ECO:0000313" key="8">
    <source>
        <dbReference type="Proteomes" id="UP000770661"/>
    </source>
</evidence>
<dbReference type="AlphaFoldDB" id="A0A8J4YDJ2"/>
<evidence type="ECO:0000256" key="5">
    <source>
        <dbReference type="ARBA" id="ARBA00023204"/>
    </source>
</evidence>
<feature type="region of interest" description="Disordered" evidence="6">
    <location>
        <begin position="160"/>
        <end position="188"/>
    </location>
</feature>
<organism evidence="7 8">
    <name type="scientific">Chionoecetes opilio</name>
    <name type="common">Atlantic snow crab</name>
    <name type="synonym">Cancer opilio</name>
    <dbReference type="NCBI Taxonomy" id="41210"/>
    <lineage>
        <taxon>Eukaryota</taxon>
        <taxon>Metazoa</taxon>
        <taxon>Ecdysozoa</taxon>
        <taxon>Arthropoda</taxon>
        <taxon>Crustacea</taxon>
        <taxon>Multicrustacea</taxon>
        <taxon>Malacostraca</taxon>
        <taxon>Eumalacostraca</taxon>
        <taxon>Eucarida</taxon>
        <taxon>Decapoda</taxon>
        <taxon>Pleocyemata</taxon>
        <taxon>Brachyura</taxon>
        <taxon>Eubrachyura</taxon>
        <taxon>Majoidea</taxon>
        <taxon>Majidae</taxon>
        <taxon>Chionoecetes</taxon>
    </lineage>
</organism>
<dbReference type="GO" id="GO:0000724">
    <property type="term" value="P:double-strand break repair via homologous recombination"/>
    <property type="evidence" value="ECO:0007669"/>
    <property type="project" value="TreeGrafter"/>
</dbReference>
<keyword evidence="3" id="KW-0227">DNA damage</keyword>
<proteinExistence type="predicted"/>
<sequence>MTRYYKRPILLIEFDQNKPFHLQGRYFLSNDGSSSSKDVAAKLQLLTLHFPHLKLLWCPSPYATAEVFQLLKTGREEPVVSQAEAVTAQTNPDVISERYNPQIKDFVSKLPGINTKNIYLILNKITSLPELLTVSKEDLTEILGSGRNAEALHNSLHRRLKPPEQPQDAKRGGKFTRKGKRRFPTRLT</sequence>
<evidence type="ECO:0000256" key="6">
    <source>
        <dbReference type="SAM" id="MobiDB-lite"/>
    </source>
</evidence>
<gene>
    <name evidence="7" type="primary">Ercc4</name>
    <name evidence="7" type="ORF">GWK47_046855</name>
</gene>
<keyword evidence="4" id="KW-0378">Hydrolase</keyword>
<dbReference type="EMBL" id="JACEEZ010011475">
    <property type="protein sequence ID" value="KAG0721241.1"/>
    <property type="molecule type" value="Genomic_DNA"/>
</dbReference>
<evidence type="ECO:0000256" key="3">
    <source>
        <dbReference type="ARBA" id="ARBA00022763"/>
    </source>
</evidence>
<name>A0A8J4YDJ2_CHIOP</name>
<dbReference type="OrthoDB" id="361020at2759"/>
<dbReference type="Proteomes" id="UP000770661">
    <property type="component" value="Unassembled WGS sequence"/>
</dbReference>
<dbReference type="InterPro" id="IPR010994">
    <property type="entry name" value="RuvA_2-like"/>
</dbReference>
<reference evidence="7" key="1">
    <citation type="submission" date="2020-07" db="EMBL/GenBank/DDBJ databases">
        <title>The High-quality genome of the commercially important snow crab, Chionoecetes opilio.</title>
        <authorList>
            <person name="Jeong J.-H."/>
            <person name="Ryu S."/>
        </authorList>
    </citation>
    <scope>NUCLEOTIDE SEQUENCE</scope>
    <source>
        <strain evidence="7">MADBK_172401_WGS</strain>
        <tissue evidence="7">Digestive gland</tissue>
    </source>
</reference>
<dbReference type="SUPFAM" id="SSF52980">
    <property type="entry name" value="Restriction endonuclease-like"/>
    <property type="match status" value="1"/>
</dbReference>
<evidence type="ECO:0000313" key="7">
    <source>
        <dbReference type="EMBL" id="KAG0721241.1"/>
    </source>
</evidence>
<evidence type="ECO:0000256" key="2">
    <source>
        <dbReference type="ARBA" id="ARBA00022759"/>
    </source>
</evidence>
<dbReference type="GO" id="GO:1901255">
    <property type="term" value="P:nucleotide-excision repair involved in interstrand cross-link repair"/>
    <property type="evidence" value="ECO:0007669"/>
    <property type="project" value="TreeGrafter"/>
</dbReference>
<keyword evidence="2 7" id="KW-0255">Endonuclease</keyword>
<dbReference type="GO" id="GO:0000014">
    <property type="term" value="F:single-stranded DNA endodeoxyribonuclease activity"/>
    <property type="evidence" value="ECO:0007669"/>
    <property type="project" value="TreeGrafter"/>
</dbReference>
<dbReference type="GO" id="GO:0003684">
    <property type="term" value="F:damaged DNA binding"/>
    <property type="evidence" value="ECO:0007669"/>
    <property type="project" value="TreeGrafter"/>
</dbReference>
<accession>A0A8J4YDJ2</accession>
<keyword evidence="8" id="KW-1185">Reference proteome</keyword>
<dbReference type="SUPFAM" id="SSF47781">
    <property type="entry name" value="RuvA domain 2-like"/>
    <property type="match status" value="1"/>
</dbReference>
<comment type="caution">
    <text evidence="7">The sequence shown here is derived from an EMBL/GenBank/DDBJ whole genome shotgun (WGS) entry which is preliminary data.</text>
</comment>
<dbReference type="InterPro" id="IPR011335">
    <property type="entry name" value="Restrct_endonuc-II-like"/>
</dbReference>
<feature type="compositionally biased region" description="Basic residues" evidence="6">
    <location>
        <begin position="172"/>
        <end position="188"/>
    </location>
</feature>
<keyword evidence="1" id="KW-0540">Nuclease</keyword>
<dbReference type="Gene3D" id="1.10.150.20">
    <property type="entry name" value="5' to 3' exonuclease, C-terminal subdomain"/>
    <property type="match status" value="1"/>
</dbReference>
<evidence type="ECO:0000256" key="4">
    <source>
        <dbReference type="ARBA" id="ARBA00022801"/>
    </source>
</evidence>
<keyword evidence="5" id="KW-0234">DNA repair</keyword>
<dbReference type="GO" id="GO:0003697">
    <property type="term" value="F:single-stranded DNA binding"/>
    <property type="evidence" value="ECO:0007669"/>
    <property type="project" value="TreeGrafter"/>
</dbReference>
<dbReference type="GO" id="GO:0000712">
    <property type="term" value="P:resolution of meiotic recombination intermediates"/>
    <property type="evidence" value="ECO:0007669"/>
    <property type="project" value="TreeGrafter"/>
</dbReference>
<protein>
    <submittedName>
        <fullName evidence="7">DNA repair endonuclease XPF</fullName>
    </submittedName>
</protein>
<dbReference type="GO" id="GO:0000110">
    <property type="term" value="C:nucleotide-excision repair factor 1 complex"/>
    <property type="evidence" value="ECO:0007669"/>
    <property type="project" value="TreeGrafter"/>
</dbReference>
<dbReference type="PANTHER" id="PTHR10150:SF0">
    <property type="entry name" value="DNA REPAIR ENDONUCLEASE XPF"/>
    <property type="match status" value="1"/>
</dbReference>
<dbReference type="Gene3D" id="3.40.50.10130">
    <property type="match status" value="1"/>
</dbReference>
<dbReference type="PANTHER" id="PTHR10150">
    <property type="entry name" value="DNA REPAIR ENDONUCLEASE XPF"/>
    <property type="match status" value="1"/>
</dbReference>
<evidence type="ECO:0000256" key="1">
    <source>
        <dbReference type="ARBA" id="ARBA00022722"/>
    </source>
</evidence>